<organism evidence="3 4">
    <name type="scientific">Heterocephalus glaber</name>
    <name type="common">Naked mole rat</name>
    <dbReference type="NCBI Taxonomy" id="10181"/>
    <lineage>
        <taxon>Eukaryota</taxon>
        <taxon>Metazoa</taxon>
        <taxon>Chordata</taxon>
        <taxon>Craniata</taxon>
        <taxon>Vertebrata</taxon>
        <taxon>Euteleostomi</taxon>
        <taxon>Mammalia</taxon>
        <taxon>Eutheria</taxon>
        <taxon>Euarchontoglires</taxon>
        <taxon>Glires</taxon>
        <taxon>Rodentia</taxon>
        <taxon>Hystricomorpha</taxon>
        <taxon>Bathyergidae</taxon>
        <taxon>Heterocephalus</taxon>
    </lineage>
</organism>
<feature type="coiled-coil region" evidence="1">
    <location>
        <begin position="63"/>
        <end position="136"/>
    </location>
</feature>
<dbReference type="EMBL" id="JH168062">
    <property type="protein sequence ID" value="EHB03349.1"/>
    <property type="molecule type" value="Genomic_DNA"/>
</dbReference>
<gene>
    <name evidence="3" type="ORF">GW7_06322</name>
</gene>
<evidence type="ECO:0000313" key="3">
    <source>
        <dbReference type="EMBL" id="EHB03349.1"/>
    </source>
</evidence>
<dbReference type="PANTHER" id="PTHR16520:SF3">
    <property type="entry name" value="KINETOCHORE SCAFFOLD 1"/>
    <property type="match status" value="1"/>
</dbReference>
<evidence type="ECO:0000259" key="2">
    <source>
        <dbReference type="Pfam" id="PF18210"/>
    </source>
</evidence>
<dbReference type="GO" id="GO:0034501">
    <property type="term" value="P:protein localization to kinetochore"/>
    <property type="evidence" value="ECO:0007669"/>
    <property type="project" value="InterPro"/>
</dbReference>
<protein>
    <submittedName>
        <fullName evidence="3">Protein CASC5</fullName>
    </submittedName>
</protein>
<proteinExistence type="predicted"/>
<dbReference type="STRING" id="10181.G5B238"/>
<dbReference type="PANTHER" id="PTHR16520">
    <property type="entry name" value="KINETOCHORE SCAFFOLD 1"/>
    <property type="match status" value="1"/>
</dbReference>
<dbReference type="GO" id="GO:0008608">
    <property type="term" value="P:attachment of spindle microtubules to kinetochore"/>
    <property type="evidence" value="ECO:0007669"/>
    <property type="project" value="InterPro"/>
</dbReference>
<keyword evidence="1" id="KW-0175">Coiled coil</keyword>
<reference evidence="3 4" key="1">
    <citation type="journal article" date="2011" name="Nature">
        <title>Genome sequencing reveals insights into physiology and longevity of the naked mole rat.</title>
        <authorList>
            <person name="Kim E.B."/>
            <person name="Fang X."/>
            <person name="Fushan A.A."/>
            <person name="Huang Z."/>
            <person name="Lobanov A.V."/>
            <person name="Han L."/>
            <person name="Marino S.M."/>
            <person name="Sun X."/>
            <person name="Turanov A.A."/>
            <person name="Yang P."/>
            <person name="Yim S.H."/>
            <person name="Zhao X."/>
            <person name="Kasaikina M.V."/>
            <person name="Stoletzki N."/>
            <person name="Peng C."/>
            <person name="Polak P."/>
            <person name="Xiong Z."/>
            <person name="Kiezun A."/>
            <person name="Zhu Y."/>
            <person name="Chen Y."/>
            <person name="Kryukov G.V."/>
            <person name="Zhang Q."/>
            <person name="Peshkin L."/>
            <person name="Yang L."/>
            <person name="Bronson R.T."/>
            <person name="Buffenstein R."/>
            <person name="Wang B."/>
            <person name="Han C."/>
            <person name="Li Q."/>
            <person name="Chen L."/>
            <person name="Zhao W."/>
            <person name="Sunyaev S.R."/>
            <person name="Park T.J."/>
            <person name="Zhang G."/>
            <person name="Wang J."/>
            <person name="Gladyshev V.N."/>
        </authorList>
    </citation>
    <scope>NUCLEOTIDE SEQUENCE [LARGE SCALE GENOMIC DNA]</scope>
</reference>
<dbReference type="Proteomes" id="UP000006813">
    <property type="component" value="Unassembled WGS sequence"/>
</dbReference>
<evidence type="ECO:0000256" key="1">
    <source>
        <dbReference type="SAM" id="Coils"/>
    </source>
</evidence>
<sequence length="196" mass="23155">MRHYSDEQLKGFGIHLNKIKSRFTKMTKVFTHQGKVALYSKLVQSAQNERERLHVRIDEMDIVLEIDNCLTEVEIEIKNLENEEKDNSMEEWHSEMRASEGDLEKLKAKEELQRKLLELEEQKEQTLAQIDFMQKQTNRTEELLDHLSLSEWEVIEWSDDQAVFTCIYDTIDSPSPLQSQLLVSLSWKSLTERLLT</sequence>
<feature type="domain" description="Knl1 C-terminal RWD" evidence="2">
    <location>
        <begin position="107"/>
        <end position="169"/>
    </location>
</feature>
<dbReference type="InParanoid" id="G5B238"/>
<dbReference type="AlphaFoldDB" id="G5B238"/>
<evidence type="ECO:0000313" key="4">
    <source>
        <dbReference type="Proteomes" id="UP000006813"/>
    </source>
</evidence>
<accession>G5B238</accession>
<dbReference type="Pfam" id="PF18210">
    <property type="entry name" value="Knl1_RWD_C"/>
    <property type="match status" value="1"/>
</dbReference>
<dbReference type="InterPro" id="IPR040850">
    <property type="entry name" value="Knl1_RWD_C"/>
</dbReference>
<name>G5B238_HETGA</name>
<dbReference type="InterPro" id="IPR037388">
    <property type="entry name" value="Blinkin"/>
</dbReference>
<dbReference type="GO" id="GO:0005634">
    <property type="term" value="C:nucleus"/>
    <property type="evidence" value="ECO:0007669"/>
    <property type="project" value="TreeGrafter"/>
</dbReference>